<evidence type="ECO:0000313" key="5">
    <source>
        <dbReference type="RefSeq" id="XP_004506544.1"/>
    </source>
</evidence>
<gene>
    <name evidence="5" type="primary">LOC101503233</name>
</gene>
<dbReference type="PANTHER" id="PTHR36710">
    <property type="entry name" value="PECTINESTERASE INHIBITOR-LIKE"/>
    <property type="match status" value="1"/>
</dbReference>
<dbReference type="InterPro" id="IPR052421">
    <property type="entry name" value="PCW_Enzyme_Inhibitor"/>
</dbReference>
<dbReference type="Gene3D" id="1.20.140.40">
    <property type="entry name" value="Invertase/pectin methylesterase inhibitor family protein"/>
    <property type="match status" value="1"/>
</dbReference>
<dbReference type="PANTHER" id="PTHR36710:SF20">
    <property type="entry name" value="PECTINESTERASE INHIBITOR DOMAIN PROTEIN"/>
    <property type="match status" value="1"/>
</dbReference>
<name>A0A1S2YLL9_CICAR</name>
<reference evidence="5" key="2">
    <citation type="submission" date="2025-08" db="UniProtKB">
        <authorList>
            <consortium name="RefSeq"/>
        </authorList>
    </citation>
    <scope>IDENTIFICATION</scope>
    <source>
        <tissue evidence="5">Etiolated seedlings</tissue>
    </source>
</reference>
<protein>
    <submittedName>
        <fullName evidence="5">Uncharacterized protein LOC101503233</fullName>
    </submittedName>
</protein>
<dbReference type="SUPFAM" id="SSF101148">
    <property type="entry name" value="Plant invertase/pectin methylesterase inhibitor"/>
    <property type="match status" value="1"/>
</dbReference>
<dbReference type="GeneID" id="101503233"/>
<dbReference type="PaxDb" id="3827-XP_004506544.1"/>
<organism evidence="4 5">
    <name type="scientific">Cicer arietinum</name>
    <name type="common">Chickpea</name>
    <name type="synonym">Garbanzo</name>
    <dbReference type="NCBI Taxonomy" id="3827"/>
    <lineage>
        <taxon>Eukaryota</taxon>
        <taxon>Viridiplantae</taxon>
        <taxon>Streptophyta</taxon>
        <taxon>Embryophyta</taxon>
        <taxon>Tracheophyta</taxon>
        <taxon>Spermatophyta</taxon>
        <taxon>Magnoliopsida</taxon>
        <taxon>eudicotyledons</taxon>
        <taxon>Gunneridae</taxon>
        <taxon>Pentapetalae</taxon>
        <taxon>rosids</taxon>
        <taxon>fabids</taxon>
        <taxon>Fabales</taxon>
        <taxon>Fabaceae</taxon>
        <taxon>Papilionoideae</taxon>
        <taxon>50 kb inversion clade</taxon>
        <taxon>NPAAA clade</taxon>
        <taxon>Hologalegina</taxon>
        <taxon>IRL clade</taxon>
        <taxon>Cicereae</taxon>
        <taxon>Cicer</taxon>
    </lineage>
</organism>
<keyword evidence="4" id="KW-1185">Reference proteome</keyword>
<accession>A0A1S2YLL9</accession>
<dbReference type="AlphaFoldDB" id="A0A1S2YLL9"/>
<dbReference type="Proteomes" id="UP000087171">
    <property type="component" value="Chromosome Ca6"/>
</dbReference>
<evidence type="ECO:0000256" key="2">
    <source>
        <dbReference type="ARBA" id="ARBA00023157"/>
    </source>
</evidence>
<keyword evidence="2" id="KW-1015">Disulfide bond</keyword>
<comment type="similarity">
    <text evidence="3">Belongs to the PMEI family.</text>
</comment>
<proteinExistence type="inferred from homology"/>
<dbReference type="InterPro" id="IPR035513">
    <property type="entry name" value="Invertase/methylesterase_inhib"/>
</dbReference>
<sequence length="102" mass="10961">MKLSGQSSDPKTKTHYNNCLSNFGANEGALGEVSETQQLLKSGDYNWVNMCASTIMSDVDDCISGNSLGTPPFQDASELPKYAGVVTQVAQIILILTNFLLN</sequence>
<evidence type="ECO:0000313" key="4">
    <source>
        <dbReference type="Proteomes" id="UP000087171"/>
    </source>
</evidence>
<dbReference type="RefSeq" id="XP_004506544.1">
    <property type="nucleotide sequence ID" value="XM_004506487.1"/>
</dbReference>
<reference evidence="4" key="1">
    <citation type="journal article" date="2013" name="Nat. Biotechnol.">
        <title>Draft genome sequence of chickpea (Cicer arietinum) provides a resource for trait improvement.</title>
        <authorList>
            <person name="Varshney R.K."/>
            <person name="Song C."/>
            <person name="Saxena R.K."/>
            <person name="Azam S."/>
            <person name="Yu S."/>
            <person name="Sharpe A.G."/>
            <person name="Cannon S."/>
            <person name="Baek J."/>
            <person name="Rosen B.D."/>
            <person name="Tar'an B."/>
            <person name="Millan T."/>
            <person name="Zhang X."/>
            <person name="Ramsay L.D."/>
            <person name="Iwata A."/>
            <person name="Wang Y."/>
            <person name="Nelson W."/>
            <person name="Farmer A.D."/>
            <person name="Gaur P.M."/>
            <person name="Soderlund C."/>
            <person name="Penmetsa R.V."/>
            <person name="Xu C."/>
            <person name="Bharti A.K."/>
            <person name="He W."/>
            <person name="Winter P."/>
            <person name="Zhao S."/>
            <person name="Hane J.K."/>
            <person name="Carrasquilla-Garcia N."/>
            <person name="Condie J.A."/>
            <person name="Upadhyaya H.D."/>
            <person name="Luo M.C."/>
            <person name="Thudi M."/>
            <person name="Gowda C.L."/>
            <person name="Singh N.P."/>
            <person name="Lichtenzveig J."/>
            <person name="Gali K.K."/>
            <person name="Rubio J."/>
            <person name="Nadarajan N."/>
            <person name="Dolezel J."/>
            <person name="Bansal K.C."/>
            <person name="Xu X."/>
            <person name="Edwards D."/>
            <person name="Zhang G."/>
            <person name="Kahl G."/>
            <person name="Gil J."/>
            <person name="Singh K.B."/>
            <person name="Datta S.K."/>
            <person name="Jackson S.A."/>
            <person name="Wang J."/>
            <person name="Cook D.R."/>
        </authorList>
    </citation>
    <scope>NUCLEOTIDE SEQUENCE [LARGE SCALE GENOMIC DNA]</scope>
    <source>
        <strain evidence="4">cv. CDC Frontier</strain>
    </source>
</reference>
<dbReference type="OrthoDB" id="1413774at2759"/>
<evidence type="ECO:0000256" key="3">
    <source>
        <dbReference type="ARBA" id="ARBA00038471"/>
    </source>
</evidence>
<keyword evidence="1" id="KW-0732">Signal</keyword>
<dbReference type="KEGG" id="cam:101503233"/>
<evidence type="ECO:0000256" key="1">
    <source>
        <dbReference type="ARBA" id="ARBA00022729"/>
    </source>
</evidence>